<dbReference type="SUPFAM" id="SSF53822">
    <property type="entry name" value="Periplasmic binding protein-like I"/>
    <property type="match status" value="1"/>
</dbReference>
<gene>
    <name evidence="5" type="ORF">JWS13_19850</name>
</gene>
<dbReference type="PROSITE" id="PS50932">
    <property type="entry name" value="HTH_LACI_2"/>
    <property type="match status" value="1"/>
</dbReference>
<dbReference type="SMART" id="SM00354">
    <property type="entry name" value="HTH_LACI"/>
    <property type="match status" value="1"/>
</dbReference>
<dbReference type="InterPro" id="IPR000843">
    <property type="entry name" value="HTH_LacI"/>
</dbReference>
<dbReference type="Proteomes" id="UP000662986">
    <property type="component" value="Chromosome"/>
</dbReference>
<keyword evidence="3" id="KW-0804">Transcription</keyword>
<organism evidence="5 6">
    <name type="scientific">Rhodococcus pseudokoreensis</name>
    <dbReference type="NCBI Taxonomy" id="2811421"/>
    <lineage>
        <taxon>Bacteria</taxon>
        <taxon>Bacillati</taxon>
        <taxon>Actinomycetota</taxon>
        <taxon>Actinomycetes</taxon>
        <taxon>Mycobacteriales</taxon>
        <taxon>Nocardiaceae</taxon>
        <taxon>Rhodococcus</taxon>
    </lineage>
</organism>
<dbReference type="SUPFAM" id="SSF47413">
    <property type="entry name" value="lambda repressor-like DNA-binding domains"/>
    <property type="match status" value="1"/>
</dbReference>
<dbReference type="EMBL" id="CP070619">
    <property type="protein sequence ID" value="QSE95481.1"/>
    <property type="molecule type" value="Genomic_DNA"/>
</dbReference>
<dbReference type="Pfam" id="PF13377">
    <property type="entry name" value="Peripla_BP_3"/>
    <property type="match status" value="1"/>
</dbReference>
<accession>A0A974ZYU9</accession>
<evidence type="ECO:0000313" key="5">
    <source>
        <dbReference type="EMBL" id="QSE95481.1"/>
    </source>
</evidence>
<sequence length="332" mass="35093">MVDVAKRAGVSRATASLVIRDAPGPSAASRERVRAAAAELGYRPDVAAQALRRRQSRLLGVMFSAHDPFHADLIESIYAATEDAGYNVVLSAVVPSRDEHRAFDALTASRCAAVILLGASEAGATDFGSQLPVVEIGRPPKGTQFDAVHTADDEGARLAVDHLVSLGHRDIVHIDGGDRPGAAERRAGYLEAMRSHGLEQQARVLPGDYTEQSGSAAARTLVDSGELPTAVVAGNDQCAVGVLDELRRSGVDVPGQVSIVGYDDSRLARLAHVDLTTVRQDAEQLVRLAVTSVVERLDGGRELDPEPRVFSLSPHLVVRGSTAPARLTRTAG</sequence>
<dbReference type="CDD" id="cd01392">
    <property type="entry name" value="HTH_LacI"/>
    <property type="match status" value="1"/>
</dbReference>
<dbReference type="InterPro" id="IPR028082">
    <property type="entry name" value="Peripla_BP_I"/>
</dbReference>
<evidence type="ECO:0000313" key="6">
    <source>
        <dbReference type="Proteomes" id="UP000662986"/>
    </source>
</evidence>
<dbReference type="InterPro" id="IPR046335">
    <property type="entry name" value="LacI/GalR-like_sensor"/>
</dbReference>
<keyword evidence="6" id="KW-1185">Reference proteome</keyword>
<dbReference type="Gene3D" id="3.40.50.2300">
    <property type="match status" value="2"/>
</dbReference>
<protein>
    <submittedName>
        <fullName evidence="5">LacI family DNA-binding transcriptional regulator</fullName>
    </submittedName>
</protein>
<name>A0A974ZYU9_9NOCA</name>
<reference evidence="5 6" key="2">
    <citation type="journal article" date="2022" name="Arch. Microbiol.">
        <title>Rhodococcus pseudokoreensis sp. nov. isolated from the rhizosphere of young M26 apple rootstocks.</title>
        <authorList>
            <person name="Kampfer P."/>
            <person name="Glaeser S.P."/>
            <person name="Blom J."/>
            <person name="Wolf J."/>
            <person name="Benning S."/>
            <person name="Schloter M."/>
            <person name="Neumann-Schaal M."/>
        </authorList>
    </citation>
    <scope>NUCLEOTIDE SEQUENCE [LARGE SCALE GENOMIC DNA]</scope>
    <source>
        <strain evidence="5 6">R79</strain>
    </source>
</reference>
<keyword evidence="2 5" id="KW-0238">DNA-binding</keyword>
<evidence type="ECO:0000256" key="2">
    <source>
        <dbReference type="ARBA" id="ARBA00023125"/>
    </source>
</evidence>
<dbReference type="InterPro" id="IPR010982">
    <property type="entry name" value="Lambda_DNA-bd_dom_sf"/>
</dbReference>
<evidence type="ECO:0000259" key="4">
    <source>
        <dbReference type="PROSITE" id="PS50932"/>
    </source>
</evidence>
<dbReference type="Gene3D" id="1.10.260.40">
    <property type="entry name" value="lambda repressor-like DNA-binding domains"/>
    <property type="match status" value="1"/>
</dbReference>
<dbReference type="CDD" id="cd06267">
    <property type="entry name" value="PBP1_LacI_sugar_binding-like"/>
    <property type="match status" value="1"/>
</dbReference>
<feature type="domain" description="HTH lacI-type" evidence="4">
    <location>
        <begin position="1"/>
        <end position="53"/>
    </location>
</feature>
<dbReference type="Pfam" id="PF00356">
    <property type="entry name" value="LacI"/>
    <property type="match status" value="1"/>
</dbReference>
<proteinExistence type="predicted"/>
<evidence type="ECO:0000256" key="3">
    <source>
        <dbReference type="ARBA" id="ARBA00023163"/>
    </source>
</evidence>
<reference evidence="5 6" key="1">
    <citation type="journal article" date="2021" name="Microbiol. Resour. Announc.">
        <title>Complete Genome Sequences of Two Rhodococcus sp. Strains with Large and Linear Chromosomes, Isolated from Apple Rhizosphere.</title>
        <authorList>
            <person name="Benning S."/>
            <person name="Brugnone N."/>
            <person name="Siani R."/>
            <person name="Kublik S."/>
            <person name="Schloter M."/>
            <person name="Rad V."/>
        </authorList>
    </citation>
    <scope>NUCLEOTIDE SEQUENCE [LARGE SCALE GENOMIC DNA]</scope>
    <source>
        <strain evidence="5 6">R79</strain>
    </source>
</reference>
<evidence type="ECO:0000256" key="1">
    <source>
        <dbReference type="ARBA" id="ARBA00023015"/>
    </source>
</evidence>
<dbReference type="PANTHER" id="PTHR30146:SF109">
    <property type="entry name" value="HTH-TYPE TRANSCRIPTIONAL REGULATOR GALS"/>
    <property type="match status" value="1"/>
</dbReference>
<dbReference type="GO" id="GO:0003677">
    <property type="term" value="F:DNA binding"/>
    <property type="evidence" value="ECO:0007669"/>
    <property type="project" value="UniProtKB-KW"/>
</dbReference>
<dbReference type="PANTHER" id="PTHR30146">
    <property type="entry name" value="LACI-RELATED TRANSCRIPTIONAL REPRESSOR"/>
    <property type="match status" value="1"/>
</dbReference>
<keyword evidence="1" id="KW-0805">Transcription regulation</keyword>